<keyword evidence="2" id="KW-1185">Reference proteome</keyword>
<organism evidence="1 2">
    <name type="scientific">Caproicibacter fermentans</name>
    <dbReference type="NCBI Taxonomy" id="2576756"/>
    <lineage>
        <taxon>Bacteria</taxon>
        <taxon>Bacillati</taxon>
        <taxon>Bacillota</taxon>
        <taxon>Clostridia</taxon>
        <taxon>Eubacteriales</taxon>
        <taxon>Acutalibacteraceae</taxon>
        <taxon>Caproicibacter</taxon>
    </lineage>
</organism>
<dbReference type="OrthoDB" id="54072at541000"/>
<name>A0A6N8I3U7_9FIRM</name>
<protein>
    <submittedName>
        <fullName evidence="1">Uncharacterized protein</fullName>
    </submittedName>
</protein>
<accession>A0A6N8I3U7</accession>
<dbReference type="AlphaFoldDB" id="A0A6N8I3U7"/>
<dbReference type="RefSeq" id="WP_156991379.1">
    <property type="nucleotide sequence ID" value="NZ_VWXL01000105.1"/>
</dbReference>
<comment type="caution">
    <text evidence="1">The sequence shown here is derived from an EMBL/GenBank/DDBJ whole genome shotgun (WGS) entry which is preliminary data.</text>
</comment>
<dbReference type="Proteomes" id="UP000469440">
    <property type="component" value="Unassembled WGS sequence"/>
</dbReference>
<proteinExistence type="predicted"/>
<evidence type="ECO:0000313" key="1">
    <source>
        <dbReference type="EMBL" id="MVB12816.1"/>
    </source>
</evidence>
<reference evidence="1 2" key="1">
    <citation type="submission" date="2019-09" db="EMBL/GenBank/DDBJ databases">
        <title>Genome sequence of Clostridium sp. EA1.</title>
        <authorList>
            <person name="Poehlein A."/>
            <person name="Bengelsdorf F.R."/>
            <person name="Daniel R."/>
        </authorList>
    </citation>
    <scope>NUCLEOTIDE SEQUENCE [LARGE SCALE GENOMIC DNA]</scope>
    <source>
        <strain evidence="1 2">EA1</strain>
    </source>
</reference>
<sequence length="63" mass="7308">MTNKAWRVTIEDIEYMANAVCEIFDESVVESSFLMYDATCPDDLCPSHYEAVYSDLLLKYSDR</sequence>
<gene>
    <name evidence="1" type="ORF">CAFE_35620</name>
</gene>
<dbReference type="EMBL" id="VWXL01000105">
    <property type="protein sequence ID" value="MVB12816.1"/>
    <property type="molecule type" value="Genomic_DNA"/>
</dbReference>
<evidence type="ECO:0000313" key="2">
    <source>
        <dbReference type="Proteomes" id="UP000469440"/>
    </source>
</evidence>